<dbReference type="EMBL" id="BRZM01007460">
    <property type="protein sequence ID" value="GLD54704.1"/>
    <property type="molecule type" value="Genomic_DNA"/>
</dbReference>
<dbReference type="Proteomes" id="UP001279410">
    <property type="component" value="Unassembled WGS sequence"/>
</dbReference>
<evidence type="ECO:0000313" key="1">
    <source>
        <dbReference type="EMBL" id="GLD54695.1"/>
    </source>
</evidence>
<dbReference type="AlphaFoldDB" id="A0AAD3MJH7"/>
<feature type="non-terminal residue" evidence="1">
    <location>
        <position position="1"/>
    </location>
</feature>
<sequence length="96" mass="10956">MILNTQALIKVDKYKRRQLHRYQPGCHCPPQLEGPDCQQTRLSFLGNGYAWFPPIRPCFDSHLSLEFMTEEEDGLLLYAGPLATLLPGDAEDYMAI</sequence>
<accession>A0AAD3MJH7</accession>
<name>A0AAD3MJH7_LATJO</name>
<evidence type="ECO:0000313" key="2">
    <source>
        <dbReference type="EMBL" id="GLD54704.1"/>
    </source>
</evidence>
<reference evidence="1" key="1">
    <citation type="submission" date="2022-08" db="EMBL/GenBank/DDBJ databases">
        <title>Genome sequencing of akame (Lates japonicus).</title>
        <authorList>
            <person name="Hashiguchi Y."/>
            <person name="Takahashi H."/>
        </authorList>
    </citation>
    <scope>NUCLEOTIDE SEQUENCE</scope>
    <source>
        <strain evidence="1">Kochi</strain>
    </source>
</reference>
<dbReference type="Gene3D" id="2.60.120.200">
    <property type="match status" value="1"/>
</dbReference>
<evidence type="ECO:0000313" key="3">
    <source>
        <dbReference type="Proteomes" id="UP001279410"/>
    </source>
</evidence>
<gene>
    <name evidence="1" type="ORF">AKAME5_002980000</name>
    <name evidence="2" type="ORF">AKAME5_002980100</name>
</gene>
<dbReference type="SUPFAM" id="SSF49899">
    <property type="entry name" value="Concanavalin A-like lectins/glucanases"/>
    <property type="match status" value="1"/>
</dbReference>
<organism evidence="1 3">
    <name type="scientific">Lates japonicus</name>
    <name type="common">Japanese lates</name>
    <dbReference type="NCBI Taxonomy" id="270547"/>
    <lineage>
        <taxon>Eukaryota</taxon>
        <taxon>Metazoa</taxon>
        <taxon>Chordata</taxon>
        <taxon>Craniata</taxon>
        <taxon>Vertebrata</taxon>
        <taxon>Euteleostomi</taxon>
        <taxon>Actinopterygii</taxon>
        <taxon>Neopterygii</taxon>
        <taxon>Teleostei</taxon>
        <taxon>Neoteleostei</taxon>
        <taxon>Acanthomorphata</taxon>
        <taxon>Carangaria</taxon>
        <taxon>Carangaria incertae sedis</taxon>
        <taxon>Centropomidae</taxon>
        <taxon>Lates</taxon>
    </lineage>
</organism>
<keyword evidence="3" id="KW-1185">Reference proteome</keyword>
<proteinExistence type="predicted"/>
<comment type="caution">
    <text evidence="1">The sequence shown here is derived from an EMBL/GenBank/DDBJ whole genome shotgun (WGS) entry which is preliminary data.</text>
</comment>
<protein>
    <submittedName>
        <fullName evidence="1">Neural-cadherin-like protein</fullName>
    </submittedName>
</protein>
<dbReference type="InterPro" id="IPR013320">
    <property type="entry name" value="ConA-like_dom_sf"/>
</dbReference>
<dbReference type="EMBL" id="BRZM01007459">
    <property type="protein sequence ID" value="GLD54695.1"/>
    <property type="molecule type" value="Genomic_DNA"/>
</dbReference>